<proteinExistence type="inferred from homology"/>
<dbReference type="KEGG" id="mcj:MCON_2067"/>
<evidence type="ECO:0000256" key="9">
    <source>
        <dbReference type="ARBA" id="ARBA00023065"/>
    </source>
</evidence>
<evidence type="ECO:0000256" key="8">
    <source>
        <dbReference type="ARBA" id="ARBA00023053"/>
    </source>
</evidence>
<keyword evidence="6" id="KW-0769">Symport</keyword>
<comment type="similarity">
    <text evidence="2 12">Belongs to the sodium:solute symporter (SSF) (TC 2.A.21) family.</text>
</comment>
<dbReference type="STRING" id="990316.MCON_2067"/>
<evidence type="ECO:0000256" key="11">
    <source>
        <dbReference type="ARBA" id="ARBA00023201"/>
    </source>
</evidence>
<dbReference type="Proteomes" id="UP000007807">
    <property type="component" value="Chromosome"/>
</dbReference>
<feature type="transmembrane region" description="Helical" evidence="13">
    <location>
        <begin position="12"/>
        <end position="32"/>
    </location>
</feature>
<feature type="transmembrane region" description="Helical" evidence="13">
    <location>
        <begin position="288"/>
        <end position="309"/>
    </location>
</feature>
<evidence type="ECO:0000256" key="3">
    <source>
        <dbReference type="ARBA" id="ARBA00022448"/>
    </source>
</evidence>
<dbReference type="PROSITE" id="PS00457">
    <property type="entry name" value="NA_SOLUT_SYMP_2"/>
    <property type="match status" value="1"/>
</dbReference>
<accession>F4BX59</accession>
<evidence type="ECO:0000256" key="4">
    <source>
        <dbReference type="ARBA" id="ARBA00022475"/>
    </source>
</evidence>
<dbReference type="InterPro" id="IPR001734">
    <property type="entry name" value="Na/solute_symporter"/>
</dbReference>
<evidence type="ECO:0000313" key="14">
    <source>
        <dbReference type="EMBL" id="AEB68615.1"/>
    </source>
</evidence>
<feature type="transmembrane region" description="Helical" evidence="13">
    <location>
        <begin position="199"/>
        <end position="223"/>
    </location>
</feature>
<dbReference type="InterPro" id="IPR050277">
    <property type="entry name" value="Sodium:Solute_Symporter"/>
</dbReference>
<feature type="transmembrane region" description="Helical" evidence="13">
    <location>
        <begin position="82"/>
        <end position="100"/>
    </location>
</feature>
<dbReference type="EMBL" id="CP002565">
    <property type="protein sequence ID" value="AEB68615.1"/>
    <property type="molecule type" value="Genomic_DNA"/>
</dbReference>
<sequence length="522" mass="57126">MGFEVVMDMDITTLVVVAVYFIGLIAIGAFASKKIKNSEDFLVAGRNLGFWTFTLLVVSSICSGMTILGVAGLGYATGWPSIWEQIFVPLCAAVCILFFGSKLHAVAAKTGYVTMQDYFAHRFYSPRGIRGTSAIIGVFISIIYLVGQYISISMVLSWLFKIPYQWALVIGAVIVMGYTILGGLYAIGMASLIQGMMILLGVLLVGPAVIDAAGGLTHVNTVLAEMDVNMTHLWYPQVHPPYAGYAFMTPMYLVSFFFLLTFGLAAAPHVVNNVLAAREDRYFKWAPLAAFVIYAVIMYICKITGFAARSMAEEGMIAMPTGVSNPADYSFIVASEYVFPGIFAPLVAVIVLSAVMSTTDRLMLTIGSYVSWDIYRQFINKEASEKSITLLSRAAIVASTVITLYLAWSNPPELLAWLIWMAIGVMLACFVTPLFAGLYWRRATREGALASMILGLVGTFAFSYYAKFIAPMPMHPSMYGFVISVAAMIVVSLATAKPSKKLLDETRTGMFIRGEEERKTRS</sequence>
<keyword evidence="11" id="KW-0739">Sodium transport</keyword>
<feature type="transmembrane region" description="Helical" evidence="13">
    <location>
        <begin position="414"/>
        <end position="440"/>
    </location>
</feature>
<dbReference type="PROSITE" id="PS50283">
    <property type="entry name" value="NA_SOLUT_SYMP_3"/>
    <property type="match status" value="1"/>
</dbReference>
<dbReference type="Gene3D" id="1.20.1730.10">
    <property type="entry name" value="Sodium/glucose cotransporter"/>
    <property type="match status" value="1"/>
</dbReference>
<evidence type="ECO:0000256" key="7">
    <source>
        <dbReference type="ARBA" id="ARBA00022989"/>
    </source>
</evidence>
<feature type="transmembrane region" description="Helical" evidence="13">
    <location>
        <begin position="134"/>
        <end position="160"/>
    </location>
</feature>
<organism evidence="14 15">
    <name type="scientific">Methanothrix soehngenii (strain ATCC 5969 / DSM 3671 / JCM 10134 / NBRC 103675 / OCM 69 / GP-6)</name>
    <name type="common">Methanosaeta concilii</name>
    <dbReference type="NCBI Taxonomy" id="990316"/>
    <lineage>
        <taxon>Archaea</taxon>
        <taxon>Methanobacteriati</taxon>
        <taxon>Methanobacteriota</taxon>
        <taxon>Stenosarchaea group</taxon>
        <taxon>Methanomicrobia</taxon>
        <taxon>Methanotrichales</taxon>
        <taxon>Methanotrichaceae</taxon>
        <taxon>Methanothrix</taxon>
    </lineage>
</organism>
<evidence type="ECO:0000256" key="2">
    <source>
        <dbReference type="ARBA" id="ARBA00006434"/>
    </source>
</evidence>
<keyword evidence="3" id="KW-0813">Transport</keyword>
<dbReference type="GO" id="GO:0046942">
    <property type="term" value="P:carboxylic acid transport"/>
    <property type="evidence" value="ECO:0007669"/>
    <property type="project" value="UniProtKB-ARBA"/>
</dbReference>
<feature type="transmembrane region" description="Helical" evidence="13">
    <location>
        <begin position="390"/>
        <end position="408"/>
    </location>
</feature>
<evidence type="ECO:0000256" key="1">
    <source>
        <dbReference type="ARBA" id="ARBA00004651"/>
    </source>
</evidence>
<dbReference type="GO" id="GO:0006814">
    <property type="term" value="P:sodium ion transport"/>
    <property type="evidence" value="ECO:0007669"/>
    <property type="project" value="UniProtKB-KW"/>
</dbReference>
<dbReference type="GO" id="GO:0015293">
    <property type="term" value="F:symporter activity"/>
    <property type="evidence" value="ECO:0007669"/>
    <property type="project" value="UniProtKB-KW"/>
</dbReference>
<comment type="subcellular location">
    <subcellularLocation>
        <location evidence="1">Cell membrane</location>
        <topology evidence="1">Multi-pass membrane protein</topology>
    </subcellularLocation>
</comment>
<keyword evidence="9" id="KW-0406">Ion transport</keyword>
<feature type="transmembrane region" description="Helical" evidence="13">
    <location>
        <begin position="166"/>
        <end position="187"/>
    </location>
</feature>
<keyword evidence="10 13" id="KW-0472">Membrane</keyword>
<dbReference type="PANTHER" id="PTHR48086">
    <property type="entry name" value="SODIUM/PROLINE SYMPORTER-RELATED"/>
    <property type="match status" value="1"/>
</dbReference>
<dbReference type="PANTHER" id="PTHR48086:SF3">
    <property type="entry name" value="SODIUM_PROLINE SYMPORTER"/>
    <property type="match status" value="1"/>
</dbReference>
<dbReference type="AlphaFoldDB" id="F4BX59"/>
<feature type="transmembrane region" description="Helical" evidence="13">
    <location>
        <begin position="447"/>
        <end position="466"/>
    </location>
</feature>
<keyword evidence="7 13" id="KW-1133">Transmembrane helix</keyword>
<dbReference type="Pfam" id="PF00474">
    <property type="entry name" value="SSF"/>
    <property type="match status" value="1"/>
</dbReference>
<dbReference type="HOGENOM" id="CLU_018808_15_1_2"/>
<dbReference type="InParanoid" id="F4BX59"/>
<protein>
    <submittedName>
        <fullName evidence="14">Na+/solute symporter</fullName>
    </submittedName>
</protein>
<feature type="transmembrane region" description="Helical" evidence="13">
    <location>
        <begin position="329"/>
        <end position="355"/>
    </location>
</feature>
<keyword evidence="4" id="KW-1003">Cell membrane</keyword>
<feature type="transmembrane region" description="Helical" evidence="13">
    <location>
        <begin position="478"/>
        <end position="496"/>
    </location>
</feature>
<feature type="transmembrane region" description="Helical" evidence="13">
    <location>
        <begin position="243"/>
        <end position="267"/>
    </location>
</feature>
<evidence type="ECO:0000256" key="6">
    <source>
        <dbReference type="ARBA" id="ARBA00022847"/>
    </source>
</evidence>
<name>F4BX59_METSG</name>
<dbReference type="GO" id="GO:0005886">
    <property type="term" value="C:plasma membrane"/>
    <property type="evidence" value="ECO:0007669"/>
    <property type="project" value="UniProtKB-SubCell"/>
</dbReference>
<keyword evidence="8" id="KW-0915">Sodium</keyword>
<evidence type="ECO:0000256" key="12">
    <source>
        <dbReference type="RuleBase" id="RU362091"/>
    </source>
</evidence>
<keyword evidence="5 13" id="KW-0812">Transmembrane</keyword>
<keyword evidence="15" id="KW-1185">Reference proteome</keyword>
<evidence type="ECO:0000256" key="13">
    <source>
        <dbReference type="SAM" id="Phobius"/>
    </source>
</evidence>
<feature type="transmembrane region" description="Helical" evidence="13">
    <location>
        <begin position="53"/>
        <end position="76"/>
    </location>
</feature>
<dbReference type="InterPro" id="IPR038377">
    <property type="entry name" value="Na/Glc_symporter_sf"/>
</dbReference>
<gene>
    <name evidence="14" type="ordered locus">MCON_2067</name>
</gene>
<evidence type="ECO:0000313" key="15">
    <source>
        <dbReference type="Proteomes" id="UP000007807"/>
    </source>
</evidence>
<evidence type="ECO:0000256" key="5">
    <source>
        <dbReference type="ARBA" id="ARBA00022692"/>
    </source>
</evidence>
<dbReference type="CDD" id="cd10322">
    <property type="entry name" value="SLC5sbd"/>
    <property type="match status" value="1"/>
</dbReference>
<dbReference type="InterPro" id="IPR018212">
    <property type="entry name" value="Na/solute_symporter_CS"/>
</dbReference>
<evidence type="ECO:0000256" key="10">
    <source>
        <dbReference type="ARBA" id="ARBA00023136"/>
    </source>
</evidence>
<reference evidence="14 15" key="1">
    <citation type="journal article" date="2011" name="J. Bacteriol.">
        <title>Complete genome sequence of Methanosaeta concilii, a specialist in aceticlastic methanogenesis.</title>
        <authorList>
            <person name="Barber R.D."/>
            <person name="Zhang L."/>
            <person name="Harnack M."/>
            <person name="Olson M.V."/>
            <person name="Kaul R."/>
            <person name="Ingram-Smith C."/>
            <person name="Smith K.S."/>
        </authorList>
    </citation>
    <scope>NUCLEOTIDE SEQUENCE [LARGE SCALE GENOMIC DNA]</scope>
    <source>
        <strain evidence="15">ATCC 5969 / DSM 3671 / JCM 10134 / NBRC 103675 / OCM 69 / GP-6</strain>
    </source>
</reference>